<dbReference type="PROSITE" id="PS00092">
    <property type="entry name" value="N6_MTASE"/>
    <property type="match status" value="1"/>
</dbReference>
<dbReference type="GO" id="GO:0102559">
    <property type="term" value="F:peptide chain release factor N(5)-glutamine methyltransferase activity"/>
    <property type="evidence" value="ECO:0007669"/>
    <property type="project" value="UniProtKB-EC"/>
</dbReference>
<dbReference type="GO" id="GO:0032259">
    <property type="term" value="P:methylation"/>
    <property type="evidence" value="ECO:0007669"/>
    <property type="project" value="UniProtKB-KW"/>
</dbReference>
<dbReference type="PANTHER" id="PTHR18895">
    <property type="entry name" value="HEMK METHYLTRANSFERASE"/>
    <property type="match status" value="1"/>
</dbReference>
<dbReference type="GO" id="GO:0016491">
    <property type="term" value="F:oxidoreductase activity"/>
    <property type="evidence" value="ECO:0007669"/>
    <property type="project" value="UniProtKB-KW"/>
</dbReference>
<dbReference type="InterPro" id="IPR019874">
    <property type="entry name" value="RF_methyltr_PrmC"/>
</dbReference>
<geneLocation type="plasmid" evidence="7 8">
    <name>13</name>
</geneLocation>
<dbReference type="Gene3D" id="3.40.50.150">
    <property type="entry name" value="Vaccinia Virus protein VP39"/>
    <property type="match status" value="1"/>
</dbReference>
<dbReference type="CDD" id="cd02440">
    <property type="entry name" value="AdoMet_MTases"/>
    <property type="match status" value="1"/>
</dbReference>
<evidence type="ECO:0000256" key="1">
    <source>
        <dbReference type="ARBA" id="ARBA00012771"/>
    </source>
</evidence>
<dbReference type="EC" id="2.1.1.297" evidence="1"/>
<gene>
    <name evidence="7" type="primary">hemK</name>
    <name evidence="7" type="ORF">NCTC10142_00525</name>
</gene>
<evidence type="ECO:0000313" key="8">
    <source>
        <dbReference type="Proteomes" id="UP000289506"/>
    </source>
</evidence>
<proteinExistence type="predicted"/>
<reference evidence="7 8" key="1">
    <citation type="submission" date="2019-01" db="EMBL/GenBank/DDBJ databases">
        <authorList>
            <consortium name="Pathogen Informatics"/>
        </authorList>
    </citation>
    <scope>NUCLEOTIDE SEQUENCE [LARGE SCALE GENOMIC DNA]</scope>
    <source>
        <strain evidence="7 8">NCTC10142</strain>
        <plasmid evidence="8">13</plasmid>
    </source>
</reference>
<dbReference type="InterPro" id="IPR050320">
    <property type="entry name" value="N5-glutamine_MTase"/>
</dbReference>
<dbReference type="AlphaFoldDB" id="A0A449AIC1"/>
<sequence length="240" mass="28281">MPEIKDLLLEKRRYGLKETITLNEIKLLKNHVPVQKIIGYIEMQDVIIDVSKNVLIPRYETEELIIKILSDHTKSKNLKVLDLCTGSGFIGLALKKHRPNWDVFLVDISPEAIEECNINAKKNNLDVTIIQSDLFQELNNIKFDLIVSNPPYLDQNEPIAKSVLLYEPYIALFAENNGRYFYQRILADAQEYLKENGIIYFEINPLHLEWWNQQKTMYNIEIFKDINQRDRILKMSYKKH</sequence>
<name>A0A449AIC1_9BACT</name>
<protein>
    <recommendedName>
        <fullName evidence="1">peptide chain release factor N(5)-glutamine methyltransferase</fullName>
        <ecNumber evidence="1">2.1.1.297</ecNumber>
    </recommendedName>
</protein>
<keyword evidence="3 7" id="KW-0808">Transferase</keyword>
<dbReference type="NCBIfam" id="TIGR03534">
    <property type="entry name" value="RF_mod_PrmC"/>
    <property type="match status" value="1"/>
</dbReference>
<dbReference type="NCBIfam" id="TIGR00536">
    <property type="entry name" value="hemK_fam"/>
    <property type="match status" value="1"/>
</dbReference>
<dbReference type="Pfam" id="PF05175">
    <property type="entry name" value="MTS"/>
    <property type="match status" value="1"/>
</dbReference>
<accession>A0A449AIC1</accession>
<organism evidence="7 8">
    <name type="scientific">Mycoplasmopsis cynos</name>
    <dbReference type="NCBI Taxonomy" id="171284"/>
    <lineage>
        <taxon>Bacteria</taxon>
        <taxon>Bacillati</taxon>
        <taxon>Mycoplasmatota</taxon>
        <taxon>Mycoplasmoidales</taxon>
        <taxon>Metamycoplasmataceae</taxon>
        <taxon>Mycoplasmopsis</taxon>
    </lineage>
</organism>
<evidence type="ECO:0000256" key="2">
    <source>
        <dbReference type="ARBA" id="ARBA00022603"/>
    </source>
</evidence>
<evidence type="ECO:0000259" key="6">
    <source>
        <dbReference type="Pfam" id="PF05175"/>
    </source>
</evidence>
<keyword evidence="7" id="KW-0560">Oxidoreductase</keyword>
<dbReference type="GO" id="GO:0003676">
    <property type="term" value="F:nucleic acid binding"/>
    <property type="evidence" value="ECO:0007669"/>
    <property type="project" value="InterPro"/>
</dbReference>
<dbReference type="PANTHER" id="PTHR18895:SF74">
    <property type="entry name" value="MTRF1L RELEASE FACTOR GLUTAMINE METHYLTRANSFERASE"/>
    <property type="match status" value="1"/>
</dbReference>
<dbReference type="InterPro" id="IPR004556">
    <property type="entry name" value="HemK-like"/>
</dbReference>
<dbReference type="InterPro" id="IPR002052">
    <property type="entry name" value="DNA_methylase_N6_adenine_CS"/>
</dbReference>
<feature type="domain" description="Methyltransferase small" evidence="6">
    <location>
        <begin position="66"/>
        <end position="157"/>
    </location>
</feature>
<dbReference type="RefSeq" id="WP_129720637.1">
    <property type="nucleotide sequence ID" value="NZ_LR214986.1"/>
</dbReference>
<dbReference type="EMBL" id="LR214986">
    <property type="protein sequence ID" value="VEU64765.1"/>
    <property type="molecule type" value="Genomic_DNA"/>
</dbReference>
<keyword evidence="4" id="KW-0949">S-adenosyl-L-methionine</keyword>
<evidence type="ECO:0000313" key="7">
    <source>
        <dbReference type="EMBL" id="VEU64765.1"/>
    </source>
</evidence>
<dbReference type="SUPFAM" id="SSF53335">
    <property type="entry name" value="S-adenosyl-L-methionine-dependent methyltransferases"/>
    <property type="match status" value="1"/>
</dbReference>
<dbReference type="Proteomes" id="UP000289506">
    <property type="component" value="Plasmid 13"/>
</dbReference>
<dbReference type="InterPro" id="IPR029063">
    <property type="entry name" value="SAM-dependent_MTases_sf"/>
</dbReference>
<comment type="catalytic activity">
    <reaction evidence="5">
        <text>L-glutaminyl-[peptide chain release factor] + S-adenosyl-L-methionine = N(5)-methyl-L-glutaminyl-[peptide chain release factor] + S-adenosyl-L-homocysteine + H(+)</text>
        <dbReference type="Rhea" id="RHEA:42896"/>
        <dbReference type="Rhea" id="RHEA-COMP:10271"/>
        <dbReference type="Rhea" id="RHEA-COMP:10272"/>
        <dbReference type="ChEBI" id="CHEBI:15378"/>
        <dbReference type="ChEBI" id="CHEBI:30011"/>
        <dbReference type="ChEBI" id="CHEBI:57856"/>
        <dbReference type="ChEBI" id="CHEBI:59789"/>
        <dbReference type="ChEBI" id="CHEBI:61891"/>
        <dbReference type="EC" id="2.1.1.297"/>
    </reaction>
</comment>
<evidence type="ECO:0000256" key="5">
    <source>
        <dbReference type="ARBA" id="ARBA00048391"/>
    </source>
</evidence>
<keyword evidence="2 7" id="KW-0489">Methyltransferase</keyword>
<dbReference type="InterPro" id="IPR007848">
    <property type="entry name" value="Small_mtfrase_dom"/>
</dbReference>
<keyword evidence="7" id="KW-0614">Plasmid</keyword>
<evidence type="ECO:0000256" key="4">
    <source>
        <dbReference type="ARBA" id="ARBA00022691"/>
    </source>
</evidence>
<evidence type="ECO:0000256" key="3">
    <source>
        <dbReference type="ARBA" id="ARBA00022679"/>
    </source>
</evidence>